<gene>
    <name evidence="2" type="ORF">ABIG07_005327</name>
</gene>
<feature type="domain" description="SpoVT-AbrB" evidence="1">
    <location>
        <begin position="9"/>
        <end position="54"/>
    </location>
</feature>
<dbReference type="NCBIfam" id="TIGR01439">
    <property type="entry name" value="lp_hng_hel_AbrB"/>
    <property type="match status" value="1"/>
</dbReference>
<sequence length="91" mass="10278">MAARDKLTTIVSTKGQVILPSSVRRRREWKAGTRLTVEETSEGVLLKPAPAFDATRPEQVFGVLAYRGKPKTLEEMDESVLAEARRRHDRD</sequence>
<dbReference type="RefSeq" id="WP_028143213.1">
    <property type="nucleotide sequence ID" value="NZ_AP021854.1"/>
</dbReference>
<dbReference type="Gene3D" id="2.10.260.10">
    <property type="match status" value="1"/>
</dbReference>
<protein>
    <submittedName>
        <fullName evidence="2">AbrB family looped-hinge helix DNA binding protein</fullName>
    </submittedName>
</protein>
<dbReference type="SUPFAM" id="SSF89447">
    <property type="entry name" value="AbrB/MazE/MraZ-like"/>
    <property type="match status" value="1"/>
</dbReference>
<proteinExistence type="predicted"/>
<evidence type="ECO:0000313" key="2">
    <source>
        <dbReference type="EMBL" id="MEY9456379.1"/>
    </source>
</evidence>
<organism evidence="2 3">
    <name type="scientific">Bradyrhizobium ottawaense</name>
    <dbReference type="NCBI Taxonomy" id="931866"/>
    <lineage>
        <taxon>Bacteria</taxon>
        <taxon>Pseudomonadati</taxon>
        <taxon>Pseudomonadota</taxon>
        <taxon>Alphaproteobacteria</taxon>
        <taxon>Hyphomicrobiales</taxon>
        <taxon>Nitrobacteraceae</taxon>
        <taxon>Bradyrhizobium</taxon>
    </lineage>
</organism>
<dbReference type="InterPro" id="IPR007159">
    <property type="entry name" value="SpoVT-AbrB_dom"/>
</dbReference>
<evidence type="ECO:0000313" key="3">
    <source>
        <dbReference type="Proteomes" id="UP001565369"/>
    </source>
</evidence>
<accession>A0ABV4G004</accession>
<dbReference type="SMART" id="SM00966">
    <property type="entry name" value="SpoVT_AbrB"/>
    <property type="match status" value="1"/>
</dbReference>
<reference evidence="2 3" key="1">
    <citation type="submission" date="2024-07" db="EMBL/GenBank/DDBJ databases">
        <title>Genomic Encyclopedia of Type Strains, Phase V (KMG-V): Genome sequencing to study the core and pangenomes of soil and plant-associated prokaryotes.</title>
        <authorList>
            <person name="Whitman W."/>
        </authorList>
    </citation>
    <scope>NUCLEOTIDE SEQUENCE [LARGE SCALE GENOMIC DNA]</scope>
    <source>
        <strain evidence="2 3">USDA 152</strain>
    </source>
</reference>
<dbReference type="Pfam" id="PF04014">
    <property type="entry name" value="MazE_antitoxin"/>
    <property type="match status" value="1"/>
</dbReference>
<keyword evidence="3" id="KW-1185">Reference proteome</keyword>
<evidence type="ECO:0000259" key="1">
    <source>
        <dbReference type="SMART" id="SM00966"/>
    </source>
</evidence>
<name>A0ABV4G004_9BRAD</name>
<dbReference type="Proteomes" id="UP001565369">
    <property type="component" value="Unassembled WGS sequence"/>
</dbReference>
<dbReference type="EMBL" id="JBGBZJ010000003">
    <property type="protein sequence ID" value="MEY9456379.1"/>
    <property type="molecule type" value="Genomic_DNA"/>
</dbReference>
<comment type="caution">
    <text evidence="2">The sequence shown here is derived from an EMBL/GenBank/DDBJ whole genome shotgun (WGS) entry which is preliminary data.</text>
</comment>
<dbReference type="InterPro" id="IPR037914">
    <property type="entry name" value="SpoVT-AbrB_sf"/>
</dbReference>